<dbReference type="NCBIfam" id="TIGR01128">
    <property type="entry name" value="holA"/>
    <property type="match status" value="1"/>
</dbReference>
<keyword evidence="4" id="KW-0239">DNA-directed DNA polymerase</keyword>
<evidence type="ECO:0000313" key="6">
    <source>
        <dbReference type="EMBL" id="ASU14557.1"/>
    </source>
</evidence>
<reference evidence="6 7" key="1">
    <citation type="submission" date="2017-08" db="EMBL/GenBank/DDBJ databases">
        <title>The complete genome sequence of a Mycoplasma hyopneumoniae isolate in Korea.</title>
        <authorList>
            <person name="Han J."/>
            <person name="Lee N."/>
        </authorList>
    </citation>
    <scope>NUCLEOTIDE SEQUENCE [LARGE SCALE GENOMIC DNA]</scope>
    <source>
        <strain evidence="6 7">KM014</strain>
    </source>
</reference>
<dbReference type="InterPro" id="IPR048466">
    <property type="entry name" value="DNA_pol3_delta-like_C"/>
</dbReference>
<accession>A0A223MAW2</accession>
<keyword evidence="3" id="KW-0235">DNA replication</keyword>
<dbReference type="GO" id="GO:0003887">
    <property type="term" value="F:DNA-directed DNA polymerase activity"/>
    <property type="evidence" value="ECO:0007669"/>
    <property type="project" value="UniProtKB-KW"/>
</dbReference>
<dbReference type="Pfam" id="PF21694">
    <property type="entry name" value="DNA_pol3_delta_C"/>
    <property type="match status" value="1"/>
</dbReference>
<dbReference type="PANTHER" id="PTHR34388:SF1">
    <property type="entry name" value="DNA POLYMERASE III SUBUNIT DELTA"/>
    <property type="match status" value="1"/>
</dbReference>
<dbReference type="PANTHER" id="PTHR34388">
    <property type="entry name" value="DNA POLYMERASE III SUBUNIT DELTA"/>
    <property type="match status" value="1"/>
</dbReference>
<name>A0A223MAW2_MESHO</name>
<dbReference type="Proteomes" id="UP000215452">
    <property type="component" value="Chromosome"/>
</dbReference>
<keyword evidence="1" id="KW-0808">Transferase</keyword>
<proteinExistence type="predicted"/>
<protein>
    <recommendedName>
        <fullName evidence="5">DNA polymerase III delta subunit-like C-terminal domain-containing protein</fullName>
    </recommendedName>
</protein>
<gene>
    <name evidence="6" type="ORF">CIB43_00669</name>
</gene>
<dbReference type="InterPro" id="IPR005790">
    <property type="entry name" value="DNA_polIII_delta"/>
</dbReference>
<evidence type="ECO:0000259" key="5">
    <source>
        <dbReference type="Pfam" id="PF21694"/>
    </source>
</evidence>
<evidence type="ECO:0000256" key="2">
    <source>
        <dbReference type="ARBA" id="ARBA00022695"/>
    </source>
</evidence>
<dbReference type="AlphaFoldDB" id="A0A223MAW2"/>
<dbReference type="GO" id="GO:0003677">
    <property type="term" value="F:DNA binding"/>
    <property type="evidence" value="ECO:0007669"/>
    <property type="project" value="InterPro"/>
</dbReference>
<keyword evidence="2" id="KW-0548">Nucleotidyltransferase</keyword>
<organism evidence="6 7">
    <name type="scientific">Mesomycoplasma hyopneumoniae</name>
    <name type="common">Mycoplasma hyopneumoniae</name>
    <dbReference type="NCBI Taxonomy" id="2099"/>
    <lineage>
        <taxon>Bacteria</taxon>
        <taxon>Bacillati</taxon>
        <taxon>Mycoplasmatota</taxon>
        <taxon>Mycoplasmoidales</taxon>
        <taxon>Metamycoplasmataceae</taxon>
        <taxon>Mesomycoplasma</taxon>
    </lineage>
</organism>
<dbReference type="GO" id="GO:0009360">
    <property type="term" value="C:DNA polymerase III complex"/>
    <property type="evidence" value="ECO:0007669"/>
    <property type="project" value="TreeGrafter"/>
</dbReference>
<evidence type="ECO:0000256" key="4">
    <source>
        <dbReference type="ARBA" id="ARBA00022932"/>
    </source>
</evidence>
<dbReference type="GO" id="GO:0006261">
    <property type="term" value="P:DNA-templated DNA replication"/>
    <property type="evidence" value="ECO:0007669"/>
    <property type="project" value="TreeGrafter"/>
</dbReference>
<dbReference type="Gene3D" id="1.20.272.10">
    <property type="match status" value="1"/>
</dbReference>
<evidence type="ECO:0000256" key="3">
    <source>
        <dbReference type="ARBA" id="ARBA00022705"/>
    </source>
</evidence>
<evidence type="ECO:0000256" key="1">
    <source>
        <dbReference type="ARBA" id="ARBA00022679"/>
    </source>
</evidence>
<dbReference type="EMBL" id="CP022714">
    <property type="protein sequence ID" value="ASU14557.1"/>
    <property type="molecule type" value="Genomic_DNA"/>
</dbReference>
<evidence type="ECO:0000313" key="7">
    <source>
        <dbReference type="Proteomes" id="UP000215452"/>
    </source>
</evidence>
<feature type="domain" description="DNA polymerase III delta subunit-like C-terminal" evidence="5">
    <location>
        <begin position="193"/>
        <end position="306"/>
    </location>
</feature>
<sequence>MFFVFGSDNYIVQKEISTIAESENSKIINFFINDSYEFIKKNIINFSLFDNKKTFVFNDFLYFSTDESANEFLISKIKNTNHTIIFKYILNEKNSLSIVKDSIIYKSFSDKAKIIHTLEINQKNILDFIKISLKNFKINLKTSEIIELESRLPFNGMIIQSELLKLKSLNLPINSKIIHNFISDYSRHSTWGFINSFVSLDLKNTFGFYRQKILEGQTLSLLIGQINAKLTLSFLIYLEKKIGHSNLEISQKMGISNFQINKAIDLYTKISIEKLENMIIKLAKLDTVIKKSQVNDKLAFELYLLDLIK</sequence>